<gene>
    <name evidence="2" type="ORF">COT25_01725</name>
</gene>
<feature type="domain" description="Transglycosylase SLT" evidence="1">
    <location>
        <begin position="123"/>
        <end position="221"/>
    </location>
</feature>
<dbReference type="AlphaFoldDB" id="A0A2H0YTC9"/>
<evidence type="ECO:0000313" key="3">
    <source>
        <dbReference type="Proteomes" id="UP000228711"/>
    </source>
</evidence>
<evidence type="ECO:0000259" key="1">
    <source>
        <dbReference type="Pfam" id="PF01464"/>
    </source>
</evidence>
<dbReference type="SUPFAM" id="SSF53955">
    <property type="entry name" value="Lysozyme-like"/>
    <property type="match status" value="1"/>
</dbReference>
<organism evidence="2 3">
    <name type="scientific">Candidatus Kerfeldbacteria bacterium CG08_land_8_20_14_0_20_42_7</name>
    <dbReference type="NCBI Taxonomy" id="2014245"/>
    <lineage>
        <taxon>Bacteria</taxon>
        <taxon>Candidatus Kerfeldiibacteriota</taxon>
    </lineage>
</organism>
<reference evidence="3" key="1">
    <citation type="submission" date="2017-09" db="EMBL/GenBank/DDBJ databases">
        <title>Depth-based differentiation of microbial function through sediment-hosted aquifers and enrichment of novel symbionts in the deep terrestrial subsurface.</title>
        <authorList>
            <person name="Probst A.J."/>
            <person name="Ladd B."/>
            <person name="Jarett J.K."/>
            <person name="Geller-Mcgrath D.E."/>
            <person name="Sieber C.M.K."/>
            <person name="Emerson J.B."/>
            <person name="Anantharaman K."/>
            <person name="Thomas B.C."/>
            <person name="Malmstrom R."/>
            <person name="Stieglmeier M."/>
            <person name="Klingl A."/>
            <person name="Woyke T."/>
            <person name="Ryan C.M."/>
            <person name="Banfield J.F."/>
        </authorList>
    </citation>
    <scope>NUCLEOTIDE SEQUENCE [LARGE SCALE GENOMIC DNA]</scope>
</reference>
<evidence type="ECO:0000313" key="2">
    <source>
        <dbReference type="EMBL" id="PIS41686.1"/>
    </source>
</evidence>
<dbReference type="PANTHER" id="PTHR37423">
    <property type="entry name" value="SOLUBLE LYTIC MUREIN TRANSGLYCOSYLASE-RELATED"/>
    <property type="match status" value="1"/>
</dbReference>
<dbReference type="Pfam" id="PF01464">
    <property type="entry name" value="SLT"/>
    <property type="match status" value="1"/>
</dbReference>
<dbReference type="Proteomes" id="UP000228711">
    <property type="component" value="Unassembled WGS sequence"/>
</dbReference>
<dbReference type="InterPro" id="IPR023346">
    <property type="entry name" value="Lysozyme-like_dom_sf"/>
</dbReference>
<dbReference type="Gene3D" id="1.10.530.10">
    <property type="match status" value="1"/>
</dbReference>
<dbReference type="PANTHER" id="PTHR37423:SF2">
    <property type="entry name" value="MEMBRANE-BOUND LYTIC MUREIN TRANSGLYCOSYLASE C"/>
    <property type="match status" value="1"/>
</dbReference>
<comment type="caution">
    <text evidence="2">The sequence shown here is derived from an EMBL/GenBank/DDBJ whole genome shotgun (WGS) entry which is preliminary data.</text>
</comment>
<dbReference type="CDD" id="cd16894">
    <property type="entry name" value="MltD-like"/>
    <property type="match status" value="1"/>
</dbReference>
<proteinExistence type="predicted"/>
<dbReference type="EMBL" id="PEXV01000064">
    <property type="protein sequence ID" value="PIS41686.1"/>
    <property type="molecule type" value="Genomic_DNA"/>
</dbReference>
<feature type="non-terminal residue" evidence="2">
    <location>
        <position position="1"/>
    </location>
</feature>
<protein>
    <recommendedName>
        <fullName evidence="1">Transglycosylase SLT domain-containing protein</fullName>
    </recommendedName>
</protein>
<dbReference type="InterPro" id="IPR008258">
    <property type="entry name" value="Transglycosylase_SLT_dom_1"/>
</dbReference>
<name>A0A2H0YTC9_9BACT</name>
<accession>A0A2H0YTC9</accession>
<sequence>PKIQEELPYTKAEVDLKIDSLRDMTQKSFRVMQSNIEEIQQIQISYAGQLNQRQKNITQLAIPQDVTFCGISVPMETLDGRMRFEQELFFLFARQDYLILYMLRANQWFPDVERLLANSGLSNDLKYVPVGESGLRANARSAAHAQGWWQFISATGRKYGLLSNGDIDMRNNLIASTNGAILYFKDLLDMFGGDYALALAGYNMGENGLRRRIRDQKTSNYFELELSYETSQYVFRMAAIKYALEHPLEFGIDPEAVVYWEPFAFDTVTVQVRFQLPLNDVVAWTNSTMREIKRLNPEVKSAWPRGTYLINLPLGTRSIFFEELSRVKKK</sequence>